<reference evidence="1 2" key="1">
    <citation type="submission" date="2024-05" db="EMBL/GenBank/DDBJ databases">
        <title>Culex pipiens pipiens assembly and annotation.</title>
        <authorList>
            <person name="Alout H."/>
            <person name="Durand T."/>
        </authorList>
    </citation>
    <scope>NUCLEOTIDE SEQUENCE [LARGE SCALE GENOMIC DNA]</scope>
    <source>
        <strain evidence="1">HA-2024</strain>
        <tissue evidence="1">Whole body</tissue>
    </source>
</reference>
<sequence>MTTNPWPLPVTSFYKSFTRHWSWNTRIMLPILFTGLPRPSVLMLQLVQRNPAVVAQDLAANVLADWRRAVQLLQHVRYDILALQVKQRISYLSGSDMKKMPHRPMSLAL</sequence>
<organism evidence="1 2">
    <name type="scientific">Culex pipiens pipiens</name>
    <name type="common">Northern house mosquito</name>
    <dbReference type="NCBI Taxonomy" id="38569"/>
    <lineage>
        <taxon>Eukaryota</taxon>
        <taxon>Metazoa</taxon>
        <taxon>Ecdysozoa</taxon>
        <taxon>Arthropoda</taxon>
        <taxon>Hexapoda</taxon>
        <taxon>Insecta</taxon>
        <taxon>Pterygota</taxon>
        <taxon>Neoptera</taxon>
        <taxon>Endopterygota</taxon>
        <taxon>Diptera</taxon>
        <taxon>Nematocera</taxon>
        <taxon>Culicoidea</taxon>
        <taxon>Culicidae</taxon>
        <taxon>Culicinae</taxon>
        <taxon>Culicini</taxon>
        <taxon>Culex</taxon>
        <taxon>Culex</taxon>
    </lineage>
</organism>
<dbReference type="Proteomes" id="UP001562425">
    <property type="component" value="Unassembled WGS sequence"/>
</dbReference>
<dbReference type="InterPro" id="IPR035892">
    <property type="entry name" value="C2_domain_sf"/>
</dbReference>
<comment type="caution">
    <text evidence="1">The sequence shown here is derived from an EMBL/GenBank/DDBJ whole genome shotgun (WGS) entry which is preliminary data.</text>
</comment>
<evidence type="ECO:0000313" key="2">
    <source>
        <dbReference type="Proteomes" id="UP001562425"/>
    </source>
</evidence>
<dbReference type="AlphaFoldDB" id="A0ABD1CGN2"/>
<proteinExistence type="predicted"/>
<accession>A0ABD1CGN2</accession>
<evidence type="ECO:0000313" key="1">
    <source>
        <dbReference type="EMBL" id="KAL1375465.1"/>
    </source>
</evidence>
<name>A0ABD1CGN2_CULPP</name>
<dbReference type="SUPFAM" id="SSF49562">
    <property type="entry name" value="C2 domain (Calcium/lipid-binding domain, CaLB)"/>
    <property type="match status" value="1"/>
</dbReference>
<keyword evidence="2" id="KW-1185">Reference proteome</keyword>
<gene>
    <name evidence="1" type="ORF">pipiens_004667</name>
</gene>
<protein>
    <submittedName>
        <fullName evidence="1">Uncharacterized protein</fullName>
    </submittedName>
</protein>
<dbReference type="EMBL" id="JBEHCU010012470">
    <property type="protein sequence ID" value="KAL1375465.1"/>
    <property type="molecule type" value="Genomic_DNA"/>
</dbReference>